<dbReference type="EMBL" id="VNHX01000010">
    <property type="protein sequence ID" value="TYP95720.1"/>
    <property type="molecule type" value="Genomic_DNA"/>
</dbReference>
<comment type="caution">
    <text evidence="3">The sequence shown here is derived from an EMBL/GenBank/DDBJ whole genome shotgun (WGS) entry which is preliminary data.</text>
</comment>
<gene>
    <name evidence="3" type="ORF">BC792_11047</name>
</gene>
<organism evidence="3 4">
    <name type="scientific">Sphingobacterium allocomposti</name>
    <dbReference type="NCBI Taxonomy" id="415956"/>
    <lineage>
        <taxon>Bacteria</taxon>
        <taxon>Pseudomonadati</taxon>
        <taxon>Bacteroidota</taxon>
        <taxon>Sphingobacteriia</taxon>
        <taxon>Sphingobacteriales</taxon>
        <taxon>Sphingobacteriaceae</taxon>
        <taxon>Sphingobacterium</taxon>
    </lineage>
</organism>
<evidence type="ECO:0000313" key="3">
    <source>
        <dbReference type="EMBL" id="TYP95720.1"/>
    </source>
</evidence>
<sequence>MKRFFFALILIGLLTTVNRAEAQVSVNINIGAQPMWGPVGHDYVRYYYLPEIDVYYDVPRRRYTYYHGNRWVTRASLPSRYRHVDIYRTYKVVLNHDRPWRNHHNVRRQYSRYASHRSQRILRDHREYRRDRFDRKHDKKHKRDNKSKRYHHRGRD</sequence>
<reference evidence="3 4" key="1">
    <citation type="submission" date="2019-07" db="EMBL/GenBank/DDBJ databases">
        <title>Genomic Encyclopedia of Archaeal and Bacterial Type Strains, Phase II (KMG-II): from individual species to whole genera.</title>
        <authorList>
            <person name="Goeker M."/>
        </authorList>
    </citation>
    <scope>NUCLEOTIDE SEQUENCE [LARGE SCALE GENOMIC DNA]</scope>
    <source>
        <strain evidence="3 4">DSM 18850</strain>
    </source>
</reference>
<protein>
    <recommendedName>
        <fullName evidence="5">YXWGXW repeat-containing protein</fullName>
    </recommendedName>
</protein>
<dbReference type="RefSeq" id="WP_148908640.1">
    <property type="nucleotide sequence ID" value="NZ_VNHX01000010.1"/>
</dbReference>
<feature type="region of interest" description="Disordered" evidence="1">
    <location>
        <begin position="125"/>
        <end position="156"/>
    </location>
</feature>
<accession>A0A5S5DIB3</accession>
<keyword evidence="4" id="KW-1185">Reference proteome</keyword>
<dbReference type="AlphaFoldDB" id="A0A5S5DIB3"/>
<proteinExistence type="predicted"/>
<feature type="compositionally biased region" description="Basic residues" evidence="1">
    <location>
        <begin position="137"/>
        <end position="156"/>
    </location>
</feature>
<dbReference type="OrthoDB" id="799522at2"/>
<feature type="chain" id="PRO_5024416537" description="YXWGXW repeat-containing protein" evidence="2">
    <location>
        <begin position="23"/>
        <end position="156"/>
    </location>
</feature>
<evidence type="ECO:0000313" key="4">
    <source>
        <dbReference type="Proteomes" id="UP000325105"/>
    </source>
</evidence>
<evidence type="ECO:0008006" key="5">
    <source>
        <dbReference type="Google" id="ProtNLM"/>
    </source>
</evidence>
<evidence type="ECO:0000256" key="2">
    <source>
        <dbReference type="SAM" id="SignalP"/>
    </source>
</evidence>
<dbReference type="Proteomes" id="UP000325105">
    <property type="component" value="Unassembled WGS sequence"/>
</dbReference>
<feature type="compositionally biased region" description="Basic and acidic residues" evidence="1">
    <location>
        <begin position="125"/>
        <end position="136"/>
    </location>
</feature>
<name>A0A5S5DIB3_9SPHI</name>
<evidence type="ECO:0000256" key="1">
    <source>
        <dbReference type="SAM" id="MobiDB-lite"/>
    </source>
</evidence>
<keyword evidence="2" id="KW-0732">Signal</keyword>
<feature type="signal peptide" evidence="2">
    <location>
        <begin position="1"/>
        <end position="22"/>
    </location>
</feature>